<feature type="transmembrane region" description="Helical" evidence="8">
    <location>
        <begin position="28"/>
        <end position="47"/>
    </location>
</feature>
<evidence type="ECO:0000256" key="3">
    <source>
        <dbReference type="ARBA" id="ARBA00020827"/>
    </source>
</evidence>
<sequence>MSKDMAKQGEPGELHNPEAIAHNNRAIFFCRIIVASVAGSAAGILGVTGLGGFIFYAAASALVSLLVLHRTGYNTSKYFTSPSALWTEAVGQGLLSYVLFWTLFYGFAYIF</sequence>
<reference evidence="9 10" key="1">
    <citation type="journal article" date="2013" name="Genome Biol.">
        <title>Genome of Acanthamoeba castellanii highlights extensive lateral gene transfer and early evolution of tyrosine kinase signaling.</title>
        <authorList>
            <person name="Clarke M."/>
            <person name="Lohan A.J."/>
            <person name="Liu B."/>
            <person name="Lagkouvardos I."/>
            <person name="Roy S."/>
            <person name="Zafar N."/>
            <person name="Bertelli C."/>
            <person name="Schilde C."/>
            <person name="Kianianmomeni A."/>
            <person name="Burglin T.R."/>
            <person name="Frech C."/>
            <person name="Turcotte B."/>
            <person name="Kopec K.O."/>
            <person name="Synnott J.M."/>
            <person name="Choo C."/>
            <person name="Paponov I."/>
            <person name="Finkler A."/>
            <person name="Soon Heng Tan C."/>
            <person name="Hutchins A.P."/>
            <person name="Weinmeier T."/>
            <person name="Rattei T."/>
            <person name="Chu J.S."/>
            <person name="Gimenez G."/>
            <person name="Irimia M."/>
            <person name="Rigden D.J."/>
            <person name="Fitzpatrick D.A."/>
            <person name="Lorenzo-Morales J."/>
            <person name="Bateman A."/>
            <person name="Chiu C.H."/>
            <person name="Tang P."/>
            <person name="Hegemann P."/>
            <person name="Fromm H."/>
            <person name="Raoult D."/>
            <person name="Greub G."/>
            <person name="Miranda-Saavedra D."/>
            <person name="Chen N."/>
            <person name="Nash P."/>
            <person name="Ginger M.L."/>
            <person name="Horn M."/>
            <person name="Schaap P."/>
            <person name="Caler L."/>
            <person name="Loftus B."/>
        </authorList>
    </citation>
    <scope>NUCLEOTIDE SEQUENCE [LARGE SCALE GENOMIC DNA]</scope>
    <source>
        <strain evidence="9 10">Neff</strain>
    </source>
</reference>
<dbReference type="EMBL" id="KB007974">
    <property type="protein sequence ID" value="ELR17488.1"/>
    <property type="molecule type" value="Genomic_DNA"/>
</dbReference>
<dbReference type="GO" id="GO:0034975">
    <property type="term" value="P:protein folding in endoplasmic reticulum"/>
    <property type="evidence" value="ECO:0007669"/>
    <property type="project" value="TreeGrafter"/>
</dbReference>
<evidence type="ECO:0000256" key="4">
    <source>
        <dbReference type="ARBA" id="ARBA00022692"/>
    </source>
</evidence>
<evidence type="ECO:0000256" key="5">
    <source>
        <dbReference type="ARBA" id="ARBA00022824"/>
    </source>
</evidence>
<dbReference type="GO" id="GO:0072546">
    <property type="term" value="C:EMC complex"/>
    <property type="evidence" value="ECO:0007669"/>
    <property type="project" value="InterPro"/>
</dbReference>
<protein>
    <recommendedName>
        <fullName evidence="3">ER membrane protein complex subunit 6</fullName>
    </recommendedName>
</protein>
<keyword evidence="6 8" id="KW-1133">Transmembrane helix</keyword>
<organism evidence="9 10">
    <name type="scientific">Acanthamoeba castellanii (strain ATCC 30010 / Neff)</name>
    <dbReference type="NCBI Taxonomy" id="1257118"/>
    <lineage>
        <taxon>Eukaryota</taxon>
        <taxon>Amoebozoa</taxon>
        <taxon>Discosea</taxon>
        <taxon>Longamoebia</taxon>
        <taxon>Centramoebida</taxon>
        <taxon>Acanthamoebidae</taxon>
        <taxon>Acanthamoeba</taxon>
    </lineage>
</organism>
<dbReference type="GeneID" id="14917928"/>
<dbReference type="GO" id="GO:0000045">
    <property type="term" value="P:autophagosome assembly"/>
    <property type="evidence" value="ECO:0007669"/>
    <property type="project" value="TreeGrafter"/>
</dbReference>
<evidence type="ECO:0000256" key="8">
    <source>
        <dbReference type="SAM" id="Phobius"/>
    </source>
</evidence>
<comment type="subcellular location">
    <subcellularLocation>
        <location evidence="1">Endoplasmic reticulum membrane</location>
        <topology evidence="1">Multi-pass membrane protein</topology>
    </subcellularLocation>
</comment>
<dbReference type="VEuPathDB" id="AmoebaDB:ACA1_062300"/>
<dbReference type="Pfam" id="PF07019">
    <property type="entry name" value="EMC6"/>
    <property type="match status" value="1"/>
</dbReference>
<keyword evidence="5" id="KW-0256">Endoplasmic reticulum</keyword>
<dbReference type="PANTHER" id="PTHR20994:SF0">
    <property type="entry name" value="ER MEMBRANE PROTEIN COMPLEX SUBUNIT 6"/>
    <property type="match status" value="1"/>
</dbReference>
<dbReference type="OrthoDB" id="16510at2759"/>
<dbReference type="KEGG" id="acan:ACA1_062300"/>
<evidence type="ECO:0000256" key="6">
    <source>
        <dbReference type="ARBA" id="ARBA00022989"/>
    </source>
</evidence>
<dbReference type="STRING" id="1257118.L8GY61"/>
<dbReference type="InterPro" id="IPR008504">
    <property type="entry name" value="Emc6"/>
</dbReference>
<name>L8GY61_ACACF</name>
<dbReference type="AlphaFoldDB" id="L8GY61"/>
<evidence type="ECO:0000256" key="7">
    <source>
        <dbReference type="ARBA" id="ARBA00023136"/>
    </source>
</evidence>
<proteinExistence type="inferred from homology"/>
<dbReference type="InterPro" id="IPR029008">
    <property type="entry name" value="EMC6-like"/>
</dbReference>
<dbReference type="OMA" id="MKANFEW"/>
<accession>L8GY61</accession>
<evidence type="ECO:0000313" key="9">
    <source>
        <dbReference type="EMBL" id="ELR17488.1"/>
    </source>
</evidence>
<evidence type="ECO:0000313" key="10">
    <source>
        <dbReference type="Proteomes" id="UP000011083"/>
    </source>
</evidence>
<gene>
    <name evidence="9" type="ORF">ACA1_062300</name>
</gene>
<dbReference type="Proteomes" id="UP000011083">
    <property type="component" value="Unassembled WGS sequence"/>
</dbReference>
<evidence type="ECO:0000256" key="1">
    <source>
        <dbReference type="ARBA" id="ARBA00004477"/>
    </source>
</evidence>
<dbReference type="PANTHER" id="PTHR20994">
    <property type="entry name" value="ER MEMBRANE PROTEIN COMPLEX SUBUNIT 6"/>
    <property type="match status" value="1"/>
</dbReference>
<comment type="similarity">
    <text evidence="2">Belongs to the EMC6 family.</text>
</comment>
<evidence type="ECO:0000256" key="2">
    <source>
        <dbReference type="ARBA" id="ARBA00009436"/>
    </source>
</evidence>
<feature type="transmembrane region" description="Helical" evidence="8">
    <location>
        <begin position="85"/>
        <end position="110"/>
    </location>
</feature>
<keyword evidence="4 8" id="KW-0812">Transmembrane</keyword>
<keyword evidence="7 8" id="KW-0472">Membrane</keyword>
<keyword evidence="10" id="KW-1185">Reference proteome</keyword>
<dbReference type="RefSeq" id="XP_004339501.1">
    <property type="nucleotide sequence ID" value="XM_004339453.1"/>
</dbReference>